<comment type="similarity">
    <text evidence="4">Belongs to the cytochrome b5 family.</text>
</comment>
<dbReference type="FunFam" id="3.10.120.10:FF:000001">
    <property type="entry name" value="Cytochrome b5 reductase 4"/>
    <property type="match status" value="1"/>
</dbReference>
<evidence type="ECO:0000313" key="7">
    <source>
        <dbReference type="EMBL" id="ODV63359.1"/>
    </source>
</evidence>
<dbReference type="PANTHER" id="PTHR46237">
    <property type="entry name" value="CYTOCHROME B5 REDUCTASE 4 FAMILY MEMBER"/>
    <property type="match status" value="1"/>
</dbReference>
<keyword evidence="3 4" id="KW-0408">Iron</keyword>
<keyword evidence="1 4" id="KW-0349">Heme</keyword>
<protein>
    <submittedName>
        <fullName evidence="7">Cytochrome b5</fullName>
    </submittedName>
</protein>
<dbReference type="GO" id="GO:0005737">
    <property type="term" value="C:cytoplasm"/>
    <property type="evidence" value="ECO:0007669"/>
    <property type="project" value="TreeGrafter"/>
</dbReference>
<evidence type="ECO:0000259" key="6">
    <source>
        <dbReference type="PROSITE" id="PS50255"/>
    </source>
</evidence>
<dbReference type="InterPro" id="IPR001199">
    <property type="entry name" value="Cyt_B5-like_heme/steroid-bd"/>
</dbReference>
<accession>A0A1D2VP37</accession>
<dbReference type="STRING" id="1344418.A0A1D2VP37"/>
<dbReference type="InParanoid" id="A0A1D2VP37"/>
<dbReference type="Proteomes" id="UP000095038">
    <property type="component" value="Unassembled WGS sequence"/>
</dbReference>
<feature type="region of interest" description="Disordered" evidence="5">
    <location>
        <begin position="115"/>
        <end position="137"/>
    </location>
</feature>
<dbReference type="RefSeq" id="XP_020049666.1">
    <property type="nucleotide sequence ID" value="XM_020192198.1"/>
</dbReference>
<dbReference type="FunCoup" id="A0A1D2VP37">
    <property type="interactions" value="92"/>
</dbReference>
<dbReference type="SMART" id="SM01117">
    <property type="entry name" value="Cyt-b5"/>
    <property type="match status" value="1"/>
</dbReference>
<keyword evidence="2 4" id="KW-0479">Metal-binding</keyword>
<name>A0A1D2VP37_9ASCO</name>
<sequence length="249" mass="28175">MVQMELNNTKNDTSSGNNNSGSLFMPVGQRLGILRPSNNYAPTINTSNSQRNNVILNFNDSNKINTFLESNNVNLNANNVNRINNANPQMVNNRLGNNLNVGQRNNNLNVRFSRSSLSVPSLPPPSKSSLSAKRPLPRQKFRVEPGYSQLDWGNLKCSGANLRGIPKDQFPLRVTKLELKKHNKEEDCWICIHNKVYNITSYLKYHPGGVDYLMKCAGKDGTLLFNKYHSWINAERMLDECLVGFYVKE</sequence>
<proteinExistence type="inferred from homology"/>
<dbReference type="InterPro" id="IPR018506">
    <property type="entry name" value="Cyt_B5_heme-BS"/>
</dbReference>
<dbReference type="PRINTS" id="PR00363">
    <property type="entry name" value="CYTOCHROMEB5"/>
</dbReference>
<evidence type="ECO:0000256" key="3">
    <source>
        <dbReference type="ARBA" id="ARBA00023004"/>
    </source>
</evidence>
<dbReference type="SUPFAM" id="SSF55856">
    <property type="entry name" value="Cytochrome b5-like heme/steroid binding domain"/>
    <property type="match status" value="1"/>
</dbReference>
<dbReference type="PROSITE" id="PS00191">
    <property type="entry name" value="CYTOCHROME_B5_1"/>
    <property type="match status" value="1"/>
</dbReference>
<evidence type="ECO:0000256" key="2">
    <source>
        <dbReference type="ARBA" id="ARBA00022723"/>
    </source>
</evidence>
<reference evidence="8" key="1">
    <citation type="submission" date="2016-05" db="EMBL/GenBank/DDBJ databases">
        <title>Comparative genomics of biotechnologically important yeasts.</title>
        <authorList>
            <consortium name="DOE Joint Genome Institute"/>
            <person name="Riley R."/>
            <person name="Haridas S."/>
            <person name="Wolfe K.H."/>
            <person name="Lopes M.R."/>
            <person name="Hittinger C.T."/>
            <person name="Goker M."/>
            <person name="Salamov A."/>
            <person name="Wisecaver J."/>
            <person name="Long T.M."/>
            <person name="Aerts A.L."/>
            <person name="Barry K."/>
            <person name="Choi C."/>
            <person name="Clum A."/>
            <person name="Coughlan A.Y."/>
            <person name="Deshpande S."/>
            <person name="Douglass A.P."/>
            <person name="Hanson S.J."/>
            <person name="Klenk H.-P."/>
            <person name="Labutti K."/>
            <person name="Lapidus A."/>
            <person name="Lindquist E."/>
            <person name="Lipzen A."/>
            <person name="Meier-Kolthoff J.P."/>
            <person name="Ohm R.A."/>
            <person name="Otillar R.P."/>
            <person name="Pangilinan J."/>
            <person name="Peng Y."/>
            <person name="Rokas A."/>
            <person name="Rosa C.A."/>
            <person name="Scheuner C."/>
            <person name="Sibirny A.A."/>
            <person name="Slot J.C."/>
            <person name="Stielow J.B."/>
            <person name="Sun H."/>
            <person name="Kurtzman C.P."/>
            <person name="Blackwell M."/>
            <person name="Grigoriev I.V."/>
            <person name="Jeffries T.W."/>
        </authorList>
    </citation>
    <scope>NUCLEOTIDE SEQUENCE [LARGE SCALE GENOMIC DNA]</scope>
    <source>
        <strain evidence="8">DSM 1968</strain>
    </source>
</reference>
<evidence type="ECO:0000313" key="8">
    <source>
        <dbReference type="Proteomes" id="UP000095038"/>
    </source>
</evidence>
<feature type="region of interest" description="Disordered" evidence="5">
    <location>
        <begin position="1"/>
        <end position="21"/>
    </location>
</feature>
<feature type="compositionally biased region" description="Low complexity" evidence="5">
    <location>
        <begin position="7"/>
        <end position="21"/>
    </location>
</feature>
<feature type="domain" description="Cytochrome b5 heme-binding" evidence="6">
    <location>
        <begin position="171"/>
        <end position="247"/>
    </location>
</feature>
<dbReference type="InterPro" id="IPR051872">
    <property type="entry name" value="Cytochrome_b5/Flavoprotein_Rdt"/>
</dbReference>
<dbReference type="Gene3D" id="3.10.120.10">
    <property type="entry name" value="Cytochrome b5-like heme/steroid binding domain"/>
    <property type="match status" value="1"/>
</dbReference>
<gene>
    <name evidence="7" type="ORF">ASCRUDRAFT_73237</name>
</gene>
<dbReference type="GO" id="GO:0020037">
    <property type="term" value="F:heme binding"/>
    <property type="evidence" value="ECO:0007669"/>
    <property type="project" value="UniProtKB-UniRule"/>
</dbReference>
<organism evidence="7 8">
    <name type="scientific">Ascoidea rubescens DSM 1968</name>
    <dbReference type="NCBI Taxonomy" id="1344418"/>
    <lineage>
        <taxon>Eukaryota</taxon>
        <taxon>Fungi</taxon>
        <taxon>Dikarya</taxon>
        <taxon>Ascomycota</taxon>
        <taxon>Saccharomycotina</taxon>
        <taxon>Saccharomycetes</taxon>
        <taxon>Ascoideaceae</taxon>
        <taxon>Ascoidea</taxon>
    </lineage>
</organism>
<dbReference type="AlphaFoldDB" id="A0A1D2VP37"/>
<dbReference type="InterPro" id="IPR036400">
    <property type="entry name" value="Cyt_B5-like_heme/steroid_sf"/>
</dbReference>
<dbReference type="PROSITE" id="PS50255">
    <property type="entry name" value="CYTOCHROME_B5_2"/>
    <property type="match status" value="1"/>
</dbReference>
<dbReference type="EMBL" id="KV454475">
    <property type="protein sequence ID" value="ODV63359.1"/>
    <property type="molecule type" value="Genomic_DNA"/>
</dbReference>
<dbReference type="GeneID" id="30965834"/>
<dbReference type="GO" id="GO:0004128">
    <property type="term" value="F:cytochrome-b5 reductase activity, acting on NAD(P)H"/>
    <property type="evidence" value="ECO:0007669"/>
    <property type="project" value="TreeGrafter"/>
</dbReference>
<evidence type="ECO:0000256" key="1">
    <source>
        <dbReference type="ARBA" id="ARBA00022617"/>
    </source>
</evidence>
<evidence type="ECO:0000256" key="4">
    <source>
        <dbReference type="RuleBase" id="RU362121"/>
    </source>
</evidence>
<dbReference type="GO" id="GO:0046872">
    <property type="term" value="F:metal ion binding"/>
    <property type="evidence" value="ECO:0007669"/>
    <property type="project" value="UniProtKB-UniRule"/>
</dbReference>
<dbReference type="PANTHER" id="PTHR46237:SF1">
    <property type="entry name" value="CYTOCHROME B5 REDUCTASE 4"/>
    <property type="match status" value="1"/>
</dbReference>
<evidence type="ECO:0000256" key="5">
    <source>
        <dbReference type="SAM" id="MobiDB-lite"/>
    </source>
</evidence>
<dbReference type="Pfam" id="PF00173">
    <property type="entry name" value="Cyt-b5"/>
    <property type="match status" value="1"/>
</dbReference>
<dbReference type="OrthoDB" id="432299at2759"/>
<keyword evidence="8" id="KW-1185">Reference proteome</keyword>